<sequence>MSTPTLTALAVRWRRGAGSRPGAVLRTLLRGAAGAAAAVAAAGLHRAHDPGVLCPLRLITGVPCPVCGSTTVFIEAGQGHWAAALGANPVTVAAAVGLLFAPLGPGHRWSALPADRRNTLIAIALAAAWVWQLERLGISRP</sequence>
<reference evidence="1" key="2">
    <citation type="submission" date="2020-09" db="EMBL/GenBank/DDBJ databases">
        <authorList>
            <person name="Sun Q."/>
            <person name="Ohkuma M."/>
        </authorList>
    </citation>
    <scope>NUCLEOTIDE SEQUENCE</scope>
    <source>
        <strain evidence="1">JCM 4646</strain>
    </source>
</reference>
<evidence type="ECO:0000313" key="1">
    <source>
        <dbReference type="EMBL" id="GHH77099.1"/>
    </source>
</evidence>
<dbReference type="AlphaFoldDB" id="A0A919G3M5"/>
<protein>
    <recommendedName>
        <fullName evidence="3">DUF2752 domain-containing protein</fullName>
    </recommendedName>
</protein>
<dbReference type="Pfam" id="PF10825">
    <property type="entry name" value="DUF2752"/>
    <property type="match status" value="1"/>
</dbReference>
<reference evidence="1" key="1">
    <citation type="journal article" date="2014" name="Int. J. Syst. Evol. Microbiol.">
        <title>Complete genome sequence of Corynebacterium casei LMG S-19264T (=DSM 44701T), isolated from a smear-ripened cheese.</title>
        <authorList>
            <consortium name="US DOE Joint Genome Institute (JGI-PGF)"/>
            <person name="Walter F."/>
            <person name="Albersmeier A."/>
            <person name="Kalinowski J."/>
            <person name="Ruckert C."/>
        </authorList>
    </citation>
    <scope>NUCLEOTIDE SEQUENCE</scope>
    <source>
        <strain evidence="1">JCM 4646</strain>
    </source>
</reference>
<gene>
    <name evidence="1" type="ORF">GCM10018781_49930</name>
</gene>
<keyword evidence="2" id="KW-1185">Reference proteome</keyword>
<organism evidence="1 2">
    <name type="scientific">Kitasatospora indigofera</name>
    <dbReference type="NCBI Taxonomy" id="67307"/>
    <lineage>
        <taxon>Bacteria</taxon>
        <taxon>Bacillati</taxon>
        <taxon>Actinomycetota</taxon>
        <taxon>Actinomycetes</taxon>
        <taxon>Kitasatosporales</taxon>
        <taxon>Streptomycetaceae</taxon>
        <taxon>Kitasatospora</taxon>
    </lineage>
</organism>
<dbReference type="GeneID" id="95355365"/>
<proteinExistence type="predicted"/>
<dbReference type="EMBL" id="BNBO01000031">
    <property type="protein sequence ID" value="GHH77099.1"/>
    <property type="molecule type" value="Genomic_DNA"/>
</dbReference>
<accession>A0A919G3M5</accession>
<dbReference type="Proteomes" id="UP000617734">
    <property type="component" value="Unassembled WGS sequence"/>
</dbReference>
<evidence type="ECO:0008006" key="3">
    <source>
        <dbReference type="Google" id="ProtNLM"/>
    </source>
</evidence>
<dbReference type="RefSeq" id="WP_229927716.1">
    <property type="nucleotide sequence ID" value="NZ_BNBO01000031.1"/>
</dbReference>
<dbReference type="InterPro" id="IPR021215">
    <property type="entry name" value="DUF2752"/>
</dbReference>
<comment type="caution">
    <text evidence="1">The sequence shown here is derived from an EMBL/GenBank/DDBJ whole genome shotgun (WGS) entry which is preliminary data.</text>
</comment>
<evidence type="ECO:0000313" key="2">
    <source>
        <dbReference type="Proteomes" id="UP000617734"/>
    </source>
</evidence>
<name>A0A919G3M5_9ACTN</name>